<evidence type="ECO:0000313" key="2">
    <source>
        <dbReference type="EMBL" id="MPN50516.1"/>
    </source>
</evidence>
<organism evidence="2">
    <name type="scientific">bioreactor metagenome</name>
    <dbReference type="NCBI Taxonomy" id="1076179"/>
    <lineage>
        <taxon>unclassified sequences</taxon>
        <taxon>metagenomes</taxon>
        <taxon>ecological metagenomes</taxon>
    </lineage>
</organism>
<accession>A0A645IHP4</accession>
<gene>
    <name evidence="2" type="ORF">SDC9_198143</name>
</gene>
<dbReference type="AlphaFoldDB" id="A0A645IHP4"/>
<dbReference type="EMBL" id="VSSQ01114781">
    <property type="protein sequence ID" value="MPN50516.1"/>
    <property type="molecule type" value="Genomic_DNA"/>
</dbReference>
<comment type="caution">
    <text evidence="2">The sequence shown here is derived from an EMBL/GenBank/DDBJ whole genome shotgun (WGS) entry which is preliminary data.</text>
</comment>
<reference evidence="2" key="1">
    <citation type="submission" date="2019-08" db="EMBL/GenBank/DDBJ databases">
        <authorList>
            <person name="Kucharzyk K."/>
            <person name="Murdoch R.W."/>
            <person name="Higgins S."/>
            <person name="Loffler F."/>
        </authorList>
    </citation>
    <scope>NUCLEOTIDE SEQUENCE</scope>
</reference>
<protein>
    <submittedName>
        <fullName evidence="2">Uncharacterized protein</fullName>
    </submittedName>
</protein>
<feature type="region of interest" description="Disordered" evidence="1">
    <location>
        <begin position="137"/>
        <end position="160"/>
    </location>
</feature>
<name>A0A645IHP4_9ZZZZ</name>
<proteinExistence type="predicted"/>
<evidence type="ECO:0000256" key="1">
    <source>
        <dbReference type="SAM" id="MobiDB-lite"/>
    </source>
</evidence>
<sequence length="160" mass="16503">MAMPTSAVARAGASLIPSPIMATLPRVFSSSTMRALSWGKIPACTSAMPSWAPMASAVTGLSPVSITVRTPRALNASNAALEVGLSTSAHPNKPRRFSPSVIYSSVFPAFARSVARSVSGETSTPFSTSNAAFPARQSLPALRADTPLPGTEIKSVRTTG</sequence>